<evidence type="ECO:0000313" key="3">
    <source>
        <dbReference type="EMBL" id="SIT01852.1"/>
    </source>
</evidence>
<dbReference type="STRING" id="713588.SAMN05421789_11737"/>
<sequence length="85" mass="9741">MSKTNIQLSDSSTENNPHVFRLEIGLSIKQIREGRGLTQEQLAERMSISRSTISKIESGKFNFSIDYLSRFADFLNFEIILKEGQ</sequence>
<dbReference type="SUPFAM" id="SSF47413">
    <property type="entry name" value="lambda repressor-like DNA-binding domains"/>
    <property type="match status" value="1"/>
</dbReference>
<evidence type="ECO:0000259" key="2">
    <source>
        <dbReference type="PROSITE" id="PS50943"/>
    </source>
</evidence>
<dbReference type="OrthoDB" id="1446758at2"/>
<gene>
    <name evidence="3" type="ORF">SAMN05421789_11737</name>
</gene>
<dbReference type="EMBL" id="FTOI01000017">
    <property type="protein sequence ID" value="SIT01852.1"/>
    <property type="molecule type" value="Genomic_DNA"/>
</dbReference>
<dbReference type="SMART" id="SM00530">
    <property type="entry name" value="HTH_XRE"/>
    <property type="match status" value="1"/>
</dbReference>
<dbReference type="CDD" id="cd00093">
    <property type="entry name" value="HTH_XRE"/>
    <property type="match status" value="1"/>
</dbReference>
<dbReference type="RefSeq" id="WP_076388442.1">
    <property type="nucleotide sequence ID" value="NZ_FTOI01000017.1"/>
</dbReference>
<feature type="domain" description="HTH cro/C1-type" evidence="2">
    <location>
        <begin position="28"/>
        <end position="82"/>
    </location>
</feature>
<evidence type="ECO:0000313" key="4">
    <source>
        <dbReference type="Proteomes" id="UP000185839"/>
    </source>
</evidence>
<organism evidence="3 4">
    <name type="scientific">Kaistella chaponensis</name>
    <dbReference type="NCBI Taxonomy" id="713588"/>
    <lineage>
        <taxon>Bacteria</taxon>
        <taxon>Pseudomonadati</taxon>
        <taxon>Bacteroidota</taxon>
        <taxon>Flavobacteriia</taxon>
        <taxon>Flavobacteriales</taxon>
        <taxon>Weeksellaceae</taxon>
        <taxon>Chryseobacterium group</taxon>
        <taxon>Kaistella</taxon>
    </lineage>
</organism>
<keyword evidence="4" id="KW-1185">Reference proteome</keyword>
<dbReference type="Proteomes" id="UP000185839">
    <property type="component" value="Unassembled WGS sequence"/>
</dbReference>
<proteinExistence type="predicted"/>
<dbReference type="InterPro" id="IPR010982">
    <property type="entry name" value="Lambda_DNA-bd_dom_sf"/>
</dbReference>
<accession>A0A1N7NU79</accession>
<protein>
    <submittedName>
        <fullName evidence="3">Helix-turn-helix</fullName>
    </submittedName>
</protein>
<dbReference type="GO" id="GO:0003677">
    <property type="term" value="F:DNA binding"/>
    <property type="evidence" value="ECO:0007669"/>
    <property type="project" value="UniProtKB-KW"/>
</dbReference>
<dbReference type="AlphaFoldDB" id="A0A1N7NU79"/>
<name>A0A1N7NU79_9FLAO</name>
<reference evidence="4" key="1">
    <citation type="submission" date="2017-01" db="EMBL/GenBank/DDBJ databases">
        <authorList>
            <person name="Varghese N."/>
            <person name="Submissions S."/>
        </authorList>
    </citation>
    <scope>NUCLEOTIDE SEQUENCE [LARGE SCALE GENOMIC DNA]</scope>
    <source>
        <strain evidence="4">DSM 23145</strain>
    </source>
</reference>
<dbReference type="PANTHER" id="PTHR46558:SF11">
    <property type="entry name" value="HTH-TYPE TRANSCRIPTIONAL REGULATOR XRE"/>
    <property type="match status" value="1"/>
</dbReference>
<dbReference type="PROSITE" id="PS50943">
    <property type="entry name" value="HTH_CROC1"/>
    <property type="match status" value="1"/>
</dbReference>
<evidence type="ECO:0000256" key="1">
    <source>
        <dbReference type="ARBA" id="ARBA00023125"/>
    </source>
</evidence>
<dbReference type="Gene3D" id="1.10.260.40">
    <property type="entry name" value="lambda repressor-like DNA-binding domains"/>
    <property type="match status" value="1"/>
</dbReference>
<dbReference type="PANTHER" id="PTHR46558">
    <property type="entry name" value="TRACRIPTIONAL REGULATORY PROTEIN-RELATED-RELATED"/>
    <property type="match status" value="1"/>
</dbReference>
<dbReference type="InterPro" id="IPR001387">
    <property type="entry name" value="Cro/C1-type_HTH"/>
</dbReference>
<dbReference type="Pfam" id="PF01381">
    <property type="entry name" value="HTH_3"/>
    <property type="match status" value="1"/>
</dbReference>
<keyword evidence="1" id="KW-0238">DNA-binding</keyword>